<keyword evidence="5 6" id="KW-0067">ATP-binding</keyword>
<evidence type="ECO:0000256" key="7">
    <source>
        <dbReference type="SAM" id="MobiDB-lite"/>
    </source>
</evidence>
<comment type="caution">
    <text evidence="9">The sequence shown here is derived from an EMBL/GenBank/DDBJ whole genome shotgun (WGS) entry which is preliminary data.</text>
</comment>
<feature type="domain" description="Protein kinase" evidence="8">
    <location>
        <begin position="18"/>
        <end position="274"/>
    </location>
</feature>
<dbReference type="PROSITE" id="PS00108">
    <property type="entry name" value="PROTEIN_KINASE_ST"/>
    <property type="match status" value="1"/>
</dbReference>
<dbReference type="Gene3D" id="1.10.510.10">
    <property type="entry name" value="Transferase(Phosphotransferase) domain 1"/>
    <property type="match status" value="1"/>
</dbReference>
<dbReference type="SUPFAM" id="SSF56112">
    <property type="entry name" value="Protein kinase-like (PK-like)"/>
    <property type="match status" value="1"/>
</dbReference>
<dbReference type="STRING" id="1037660.A0A066WQ91"/>
<dbReference type="PROSITE" id="PS00107">
    <property type="entry name" value="PROTEIN_KINASE_ATP"/>
    <property type="match status" value="1"/>
</dbReference>
<name>A0A066WQ91_TILAU</name>
<dbReference type="PROSITE" id="PS50011">
    <property type="entry name" value="PROTEIN_KINASE_DOM"/>
    <property type="match status" value="1"/>
</dbReference>
<dbReference type="HOGENOM" id="CLU_015983_0_0_1"/>
<dbReference type="InterPro" id="IPR050940">
    <property type="entry name" value="Actin_reg-Ser/Thr_kinase"/>
</dbReference>
<sequence length="841" mass="88750">MDRFDVISFSDLTGPDGSDKWVKIGGGSFGVVFKGEYLGTQVAIKEVLPNNTYDVEKYFERECVLMKEARHPNIVQYIGLTKSPEPDGRIYIISEFVGGNLRSFIADTRKAFPWRLRLSFATDIARALAYLHARNCMHRDLKGENLLITANDRIKVCDFGFARIAARNEEEMRRISYCGTDGYMSPEILMGIDFSLPSDIFSLGIIFCEILSRHLVDANTFKREMPSFGVNADEVYDLASDGCPPEFIQLALDCVDEDPARRPGMREVVRRLRLIESDVVRREMEQAQKAGEAALAYAVGSIRGSSLHAVMGSKAGGKQRKGAAAAGGKGGKADRHGLSPKMPSFSGQVDVKASNAAVAAAKEKHLRRTPSEDSTSSDDMNEAIAALEQIGIDTKDPVSGEHVPLNLAAGSKVSLTLRRGGKISIVDTIKAGSTFKVSGHGNPWWSDDERESLPSINASWIKGKGVAPASVGAGESSSIINIDATPPARLSSILTVKGGDKDADYSTSVIRSSKVSHTHAPLASAMSVLTARQQGESGKVARAAGGGTDASDEIGAGSALTVRKGLQRPRRDADGNVVGGGASSSNFLGQLDETTPQGSFMTARTPSLANATIASSIRAARVHADDGVGAAAEGTSLNSRDAAPTPAPLPHRFTLVKNGMKRPSNLTAAATAAASGIAGSAFGSLLPPAIMLTNALAKCWVCGKRIGWKPFLDCDDCPYKTHVACGELAEANCEEICYPPPRSGSSTPVVSAEQVAARRLSRSKSPDQMSVSAAAAALRAQMANSDLAEAQAQAASAGGAKEKSGGGLKLKLKRNSTSQPLPPSGPAILQAPAANKKGIRT</sequence>
<dbReference type="InterPro" id="IPR000719">
    <property type="entry name" value="Prot_kinase_dom"/>
</dbReference>
<keyword evidence="1" id="KW-0723">Serine/threonine-protein kinase</keyword>
<dbReference type="Gene3D" id="3.30.200.20">
    <property type="entry name" value="Phosphorylase Kinase, domain 1"/>
    <property type="match status" value="1"/>
</dbReference>
<proteinExistence type="predicted"/>
<dbReference type="GO" id="GO:0004674">
    <property type="term" value="F:protein serine/threonine kinase activity"/>
    <property type="evidence" value="ECO:0007669"/>
    <property type="project" value="UniProtKB-KW"/>
</dbReference>
<evidence type="ECO:0000313" key="9">
    <source>
        <dbReference type="EMBL" id="KDN52790.1"/>
    </source>
</evidence>
<evidence type="ECO:0000256" key="4">
    <source>
        <dbReference type="ARBA" id="ARBA00022777"/>
    </source>
</evidence>
<evidence type="ECO:0000256" key="5">
    <source>
        <dbReference type="ARBA" id="ARBA00022840"/>
    </source>
</evidence>
<evidence type="ECO:0000256" key="1">
    <source>
        <dbReference type="ARBA" id="ARBA00022527"/>
    </source>
</evidence>
<keyword evidence="2" id="KW-0808">Transferase</keyword>
<dbReference type="Proteomes" id="UP000027361">
    <property type="component" value="Unassembled WGS sequence"/>
</dbReference>
<dbReference type="GeneID" id="25265571"/>
<feature type="compositionally biased region" description="Low complexity" evidence="7">
    <location>
        <begin position="790"/>
        <end position="799"/>
    </location>
</feature>
<evidence type="ECO:0000313" key="10">
    <source>
        <dbReference type="Proteomes" id="UP000027361"/>
    </source>
</evidence>
<evidence type="ECO:0000256" key="2">
    <source>
        <dbReference type="ARBA" id="ARBA00022679"/>
    </source>
</evidence>
<dbReference type="RefSeq" id="XP_013245629.1">
    <property type="nucleotide sequence ID" value="XM_013390175.1"/>
</dbReference>
<dbReference type="OrthoDB" id="4062651at2759"/>
<accession>A0A066WQ91</accession>
<dbReference type="InterPro" id="IPR011009">
    <property type="entry name" value="Kinase-like_dom_sf"/>
</dbReference>
<keyword evidence="10" id="KW-1185">Reference proteome</keyword>
<protein>
    <submittedName>
        <fullName evidence="9">Kinase-like protein</fullName>
    </submittedName>
</protein>
<dbReference type="InterPro" id="IPR008271">
    <property type="entry name" value="Ser/Thr_kinase_AS"/>
</dbReference>
<organism evidence="9 10">
    <name type="scientific">Tilletiaria anomala (strain ATCC 24038 / CBS 436.72 / UBC 951)</name>
    <dbReference type="NCBI Taxonomy" id="1037660"/>
    <lineage>
        <taxon>Eukaryota</taxon>
        <taxon>Fungi</taxon>
        <taxon>Dikarya</taxon>
        <taxon>Basidiomycota</taxon>
        <taxon>Ustilaginomycotina</taxon>
        <taxon>Exobasidiomycetes</taxon>
        <taxon>Georgefischeriales</taxon>
        <taxon>Tilletiariaceae</taxon>
        <taxon>Tilletiaria</taxon>
    </lineage>
</organism>
<dbReference type="InParanoid" id="A0A066WQ91"/>
<dbReference type="PANTHER" id="PTHR46485">
    <property type="entry name" value="LIM DOMAIN KINASE 1"/>
    <property type="match status" value="1"/>
</dbReference>
<keyword evidence="4 9" id="KW-0418">Kinase</keyword>
<dbReference type="SMART" id="SM00220">
    <property type="entry name" value="S_TKc"/>
    <property type="match status" value="1"/>
</dbReference>
<dbReference type="EMBL" id="JMSN01000006">
    <property type="protein sequence ID" value="KDN52790.1"/>
    <property type="molecule type" value="Genomic_DNA"/>
</dbReference>
<dbReference type="CDD" id="cd13999">
    <property type="entry name" value="STKc_MAP3K-like"/>
    <property type="match status" value="1"/>
</dbReference>
<evidence type="ECO:0000256" key="6">
    <source>
        <dbReference type="PROSITE-ProRule" id="PRU10141"/>
    </source>
</evidence>
<evidence type="ECO:0000256" key="3">
    <source>
        <dbReference type="ARBA" id="ARBA00022741"/>
    </source>
</evidence>
<feature type="binding site" evidence="6">
    <location>
        <position position="45"/>
    </location>
    <ligand>
        <name>ATP</name>
        <dbReference type="ChEBI" id="CHEBI:30616"/>
    </ligand>
</feature>
<dbReference type="AlphaFoldDB" id="A0A066WQ91"/>
<feature type="region of interest" description="Disordered" evidence="7">
    <location>
        <begin position="790"/>
        <end position="841"/>
    </location>
</feature>
<evidence type="ECO:0000259" key="8">
    <source>
        <dbReference type="PROSITE" id="PS50011"/>
    </source>
</evidence>
<reference evidence="9 10" key="1">
    <citation type="submission" date="2014-05" db="EMBL/GenBank/DDBJ databases">
        <title>Draft genome sequence of a rare smut relative, Tilletiaria anomala UBC 951.</title>
        <authorList>
            <consortium name="DOE Joint Genome Institute"/>
            <person name="Toome M."/>
            <person name="Kuo A."/>
            <person name="Henrissat B."/>
            <person name="Lipzen A."/>
            <person name="Tritt A."/>
            <person name="Yoshinaga Y."/>
            <person name="Zane M."/>
            <person name="Barry K."/>
            <person name="Grigoriev I.V."/>
            <person name="Spatafora J.W."/>
            <person name="Aimea M.C."/>
        </authorList>
    </citation>
    <scope>NUCLEOTIDE SEQUENCE [LARGE SCALE GENOMIC DNA]</scope>
    <source>
        <strain evidence="9 10">UBC 951</strain>
    </source>
</reference>
<dbReference type="InterPro" id="IPR046349">
    <property type="entry name" value="C1-like_sf"/>
</dbReference>
<dbReference type="SUPFAM" id="SSF57889">
    <property type="entry name" value="Cysteine-rich domain"/>
    <property type="match status" value="1"/>
</dbReference>
<dbReference type="InterPro" id="IPR017441">
    <property type="entry name" value="Protein_kinase_ATP_BS"/>
</dbReference>
<dbReference type="PANTHER" id="PTHR46485:SF5">
    <property type="entry name" value="CENTER DIVIDER, ISOFORM A"/>
    <property type="match status" value="1"/>
</dbReference>
<dbReference type="Pfam" id="PF00069">
    <property type="entry name" value="Pkinase"/>
    <property type="match status" value="1"/>
</dbReference>
<dbReference type="GO" id="GO:0005524">
    <property type="term" value="F:ATP binding"/>
    <property type="evidence" value="ECO:0007669"/>
    <property type="project" value="UniProtKB-UniRule"/>
</dbReference>
<gene>
    <name evidence="9" type="ORF">K437DRAFT_261022</name>
</gene>
<feature type="region of interest" description="Disordered" evidence="7">
    <location>
        <begin position="313"/>
        <end position="347"/>
    </location>
</feature>
<keyword evidence="3 6" id="KW-0547">Nucleotide-binding</keyword>